<reference evidence="4 5" key="1">
    <citation type="submission" date="2023-07" db="EMBL/GenBank/DDBJ databases">
        <title>Genomic Encyclopedia of Type Strains, Phase IV (KMG-IV): sequencing the most valuable type-strain genomes for metagenomic binning, comparative biology and taxonomic classification.</title>
        <authorList>
            <person name="Goeker M."/>
        </authorList>
    </citation>
    <scope>NUCLEOTIDE SEQUENCE [LARGE SCALE GENOMIC DNA]</scope>
    <source>
        <strain evidence="4 5">B1-1</strain>
    </source>
</reference>
<evidence type="ECO:0000313" key="5">
    <source>
        <dbReference type="Proteomes" id="UP001223743"/>
    </source>
</evidence>
<dbReference type="RefSeq" id="WP_266279615.1">
    <property type="nucleotide sequence ID" value="NZ_JAPKNF010000001.1"/>
</dbReference>
<dbReference type="InterPro" id="IPR057326">
    <property type="entry name" value="KR_dom"/>
</dbReference>
<organism evidence="4 5">
    <name type="scientific">Kaistia geumhonensis</name>
    <dbReference type="NCBI Taxonomy" id="410839"/>
    <lineage>
        <taxon>Bacteria</taxon>
        <taxon>Pseudomonadati</taxon>
        <taxon>Pseudomonadota</taxon>
        <taxon>Alphaproteobacteria</taxon>
        <taxon>Hyphomicrobiales</taxon>
        <taxon>Kaistiaceae</taxon>
        <taxon>Kaistia</taxon>
    </lineage>
</organism>
<dbReference type="SUPFAM" id="SSF51735">
    <property type="entry name" value="NAD(P)-binding Rossmann-fold domains"/>
    <property type="match status" value="1"/>
</dbReference>
<dbReference type="PANTHER" id="PTHR42760">
    <property type="entry name" value="SHORT-CHAIN DEHYDROGENASES/REDUCTASES FAMILY MEMBER"/>
    <property type="match status" value="1"/>
</dbReference>
<evidence type="ECO:0000313" key="4">
    <source>
        <dbReference type="EMBL" id="MDQ0516433.1"/>
    </source>
</evidence>
<dbReference type="Gene3D" id="3.40.50.720">
    <property type="entry name" value="NAD(P)-binding Rossmann-like Domain"/>
    <property type="match status" value="1"/>
</dbReference>
<sequence>MTSNVSTRPVARPVALVTGARRGIGLAIAEAFAAAGHDVAMTGTRRDDEAEAALARVAAAGGRVAFSAFDIADLAGHGAALDAIEAELGPIDVLVNNAGIGAVVRGDLLDLVPANFDTVIDVNLRGTMFLTQAVVKHMLARTPAHPRAVLTVSSVSAALASPERADYCISKAGLAMFVQNLALRLAGTDIGVYELRPGIIRTDMTAKVSEKYDRLIAGGLVPAGRWGEGADIGRAAVALASGAFGFATGAVIDLDGGLAIPRL</sequence>
<comment type="similarity">
    <text evidence="1 2">Belongs to the short-chain dehydrogenases/reductases (SDR) family.</text>
</comment>
<dbReference type="Proteomes" id="UP001223743">
    <property type="component" value="Unassembled WGS sequence"/>
</dbReference>
<evidence type="ECO:0000256" key="2">
    <source>
        <dbReference type="RuleBase" id="RU000363"/>
    </source>
</evidence>
<dbReference type="EMBL" id="JAUSWJ010000001">
    <property type="protein sequence ID" value="MDQ0516433.1"/>
    <property type="molecule type" value="Genomic_DNA"/>
</dbReference>
<dbReference type="InterPro" id="IPR002347">
    <property type="entry name" value="SDR_fam"/>
</dbReference>
<dbReference type="Pfam" id="PF00106">
    <property type="entry name" value="adh_short"/>
    <property type="match status" value="1"/>
</dbReference>
<keyword evidence="5" id="KW-1185">Reference proteome</keyword>
<gene>
    <name evidence="4" type="ORF">QO015_002046</name>
</gene>
<dbReference type="InterPro" id="IPR020904">
    <property type="entry name" value="Sc_DH/Rdtase_CS"/>
</dbReference>
<name>A0ABU0M6L8_9HYPH</name>
<dbReference type="PANTHER" id="PTHR42760:SF135">
    <property type="entry name" value="BLL7886 PROTEIN"/>
    <property type="match status" value="1"/>
</dbReference>
<dbReference type="PRINTS" id="PR00081">
    <property type="entry name" value="GDHRDH"/>
</dbReference>
<evidence type="ECO:0000256" key="1">
    <source>
        <dbReference type="ARBA" id="ARBA00006484"/>
    </source>
</evidence>
<dbReference type="PROSITE" id="PS00061">
    <property type="entry name" value="ADH_SHORT"/>
    <property type="match status" value="1"/>
</dbReference>
<evidence type="ECO:0000259" key="3">
    <source>
        <dbReference type="SMART" id="SM00822"/>
    </source>
</evidence>
<dbReference type="InterPro" id="IPR036291">
    <property type="entry name" value="NAD(P)-bd_dom_sf"/>
</dbReference>
<dbReference type="PRINTS" id="PR00080">
    <property type="entry name" value="SDRFAMILY"/>
</dbReference>
<accession>A0ABU0M6L8</accession>
<dbReference type="NCBIfam" id="NF009386">
    <property type="entry name" value="PRK12745.1"/>
    <property type="match status" value="1"/>
</dbReference>
<comment type="caution">
    <text evidence="4">The sequence shown here is derived from an EMBL/GenBank/DDBJ whole genome shotgun (WGS) entry which is preliminary data.</text>
</comment>
<protein>
    <submittedName>
        <fullName evidence="4">NAD(P)-dependent dehydrogenase (Short-subunit alcohol dehydrogenase family)</fullName>
    </submittedName>
</protein>
<dbReference type="SMART" id="SM00822">
    <property type="entry name" value="PKS_KR"/>
    <property type="match status" value="1"/>
</dbReference>
<feature type="domain" description="Ketoreductase" evidence="3">
    <location>
        <begin position="13"/>
        <end position="193"/>
    </location>
</feature>
<proteinExistence type="inferred from homology"/>